<feature type="region of interest" description="Disordered" evidence="3">
    <location>
        <begin position="20"/>
        <end position="98"/>
    </location>
</feature>
<evidence type="ECO:0000256" key="1">
    <source>
        <dbReference type="ARBA" id="ARBA00004370"/>
    </source>
</evidence>
<proteinExistence type="predicted"/>
<evidence type="ECO:0000313" key="6">
    <source>
        <dbReference type="EMBL" id="MDC0720197.1"/>
    </source>
</evidence>
<feature type="domain" description="Bacterial surface antigen (D15)" evidence="5">
    <location>
        <begin position="203"/>
        <end position="473"/>
    </location>
</feature>
<dbReference type="InterPro" id="IPR000184">
    <property type="entry name" value="Bac_surfAg_D15"/>
</dbReference>
<keyword evidence="2" id="KW-0472">Membrane</keyword>
<feature type="chain" id="PRO_5047491421" evidence="4">
    <location>
        <begin position="19"/>
        <end position="488"/>
    </location>
</feature>
<organism evidence="6 7">
    <name type="scientific">Nannocystis bainbridge</name>
    <dbReference type="NCBI Taxonomy" id="2995303"/>
    <lineage>
        <taxon>Bacteria</taxon>
        <taxon>Pseudomonadati</taxon>
        <taxon>Myxococcota</taxon>
        <taxon>Polyangia</taxon>
        <taxon>Nannocystales</taxon>
        <taxon>Nannocystaceae</taxon>
        <taxon>Nannocystis</taxon>
    </lineage>
</organism>
<accession>A0ABT5E5W9</accession>
<reference evidence="6 7" key="1">
    <citation type="submission" date="2022-11" db="EMBL/GenBank/DDBJ databases">
        <title>Minimal conservation of predation-associated metabolite biosynthetic gene clusters underscores biosynthetic potential of Myxococcota including descriptions for ten novel species: Archangium lansinium sp. nov., Myxococcus landrumus sp. nov., Nannocystis bai.</title>
        <authorList>
            <person name="Ahearne A."/>
            <person name="Stevens C."/>
            <person name="Dowd S."/>
        </authorList>
    </citation>
    <scope>NUCLEOTIDE SEQUENCE [LARGE SCALE GENOMIC DNA]</scope>
    <source>
        <strain evidence="6 7">BB15-2</strain>
    </source>
</reference>
<comment type="subcellular location">
    <subcellularLocation>
        <location evidence="1">Membrane</location>
    </subcellularLocation>
</comment>
<feature type="compositionally biased region" description="Low complexity" evidence="3">
    <location>
        <begin position="69"/>
        <end position="80"/>
    </location>
</feature>
<dbReference type="EMBL" id="JAQNDL010000002">
    <property type="protein sequence ID" value="MDC0720197.1"/>
    <property type="molecule type" value="Genomic_DNA"/>
</dbReference>
<dbReference type="Proteomes" id="UP001221686">
    <property type="component" value="Unassembled WGS sequence"/>
</dbReference>
<protein>
    <submittedName>
        <fullName evidence="6">BamA/TamA family outer membrane protein</fullName>
    </submittedName>
</protein>
<evidence type="ECO:0000256" key="3">
    <source>
        <dbReference type="SAM" id="MobiDB-lite"/>
    </source>
</evidence>
<sequence length="488" mass="53633">MTPLAGALFAATCLAARASGLASSWAQEPVSKDSELAPELTPPSDVAPPSGPLKSDAAVGGGPEPTPVPAAALPPATVPEGARPDTMMTPAGPAPNLPPRERVRWGWLTHPLSPTPSQYQIRKGQSPHRVLPLPSVRSQPGVGLMLGANISYAYRRKEGDPNRIYMIFESRVSLKKVQDHSFFIRLRDLLRREEVFEFGVLGYVDPVFPYYGIGNNNNLEGIDLQARYYQAHLNTVGGSLTYQHPLWRLQALGDKPPGMLRSYAGLAYYADRVRTYDNSLLQAENPAADLSARRGLIRLGLTWDRRDNEWSPGKGSLFDVIVDNAGPWTGSTDAWGRLSANFRTYWTLGVDKLVLAHRLSFDALWGDAPLVPLGEFGGLLTTDGLGGASAGRGWMRRRYIGRLKAFGSLELRFEPLELKVRRHTLGIGLKGFVDLGVVADRMQDLPKHWHVSGGTGLQVIWDQFAVLRLDAGFSRESFGIYFINEHAF</sequence>
<evidence type="ECO:0000313" key="7">
    <source>
        <dbReference type="Proteomes" id="UP001221686"/>
    </source>
</evidence>
<keyword evidence="7" id="KW-1185">Reference proteome</keyword>
<dbReference type="Pfam" id="PF01103">
    <property type="entry name" value="Omp85"/>
    <property type="match status" value="1"/>
</dbReference>
<gene>
    <name evidence="6" type="ORF">POL25_25080</name>
</gene>
<dbReference type="Gene3D" id="2.40.160.50">
    <property type="entry name" value="membrane protein fhac: a member of the omp85/tpsb transporter family"/>
    <property type="match status" value="1"/>
</dbReference>
<keyword evidence="4" id="KW-0732">Signal</keyword>
<evidence type="ECO:0000259" key="5">
    <source>
        <dbReference type="Pfam" id="PF01103"/>
    </source>
</evidence>
<name>A0ABT5E5W9_9BACT</name>
<dbReference type="RefSeq" id="WP_272088688.1">
    <property type="nucleotide sequence ID" value="NZ_JAQNDL010000002.1"/>
</dbReference>
<feature type="signal peptide" evidence="4">
    <location>
        <begin position="1"/>
        <end position="18"/>
    </location>
</feature>
<comment type="caution">
    <text evidence="6">The sequence shown here is derived from an EMBL/GenBank/DDBJ whole genome shotgun (WGS) entry which is preliminary data.</text>
</comment>
<evidence type="ECO:0000256" key="4">
    <source>
        <dbReference type="SAM" id="SignalP"/>
    </source>
</evidence>
<evidence type="ECO:0000256" key="2">
    <source>
        <dbReference type="ARBA" id="ARBA00023136"/>
    </source>
</evidence>